<name>A0A8J8FGA9_9BACT</name>
<dbReference type="InterPro" id="IPR011067">
    <property type="entry name" value="Plasmid_toxin/cell-grow_inhib"/>
</dbReference>
<organism evidence="1 2">
    <name type="scientific">Limnovirga soli</name>
    <dbReference type="NCBI Taxonomy" id="2656915"/>
    <lineage>
        <taxon>Bacteria</taxon>
        <taxon>Pseudomonadati</taxon>
        <taxon>Bacteroidota</taxon>
        <taxon>Chitinophagia</taxon>
        <taxon>Chitinophagales</taxon>
        <taxon>Chitinophagaceae</taxon>
        <taxon>Limnovirga</taxon>
    </lineage>
</organism>
<dbReference type="Gene3D" id="2.30.30.110">
    <property type="match status" value="1"/>
</dbReference>
<dbReference type="AlphaFoldDB" id="A0A8J8FGA9"/>
<gene>
    <name evidence="1" type="ORF">GD597_18015</name>
</gene>
<dbReference type="Proteomes" id="UP000598971">
    <property type="component" value="Unassembled WGS sequence"/>
</dbReference>
<evidence type="ECO:0000313" key="1">
    <source>
        <dbReference type="EMBL" id="NNV57373.1"/>
    </source>
</evidence>
<dbReference type="Pfam" id="PF02452">
    <property type="entry name" value="PemK_toxin"/>
    <property type="match status" value="1"/>
</dbReference>
<protein>
    <recommendedName>
        <fullName evidence="3">Type II toxin-antitoxin system PemK/MazF family toxin</fullName>
    </recommendedName>
</protein>
<comment type="caution">
    <text evidence="1">The sequence shown here is derived from an EMBL/GenBank/DDBJ whole genome shotgun (WGS) entry which is preliminary data.</text>
</comment>
<proteinExistence type="predicted"/>
<accession>A0A8J8FGA9</accession>
<reference evidence="1" key="1">
    <citation type="submission" date="2019-10" db="EMBL/GenBank/DDBJ databases">
        <title>Draft genome sequence of Panacibacter sp. KCS-6.</title>
        <authorList>
            <person name="Yim K.J."/>
        </authorList>
    </citation>
    <scope>NUCLEOTIDE SEQUENCE</scope>
    <source>
        <strain evidence="1">KCS-6</strain>
    </source>
</reference>
<dbReference type="RefSeq" id="WP_171609321.1">
    <property type="nucleotide sequence ID" value="NZ_WHPF01000014.1"/>
</dbReference>
<dbReference type="InterPro" id="IPR003477">
    <property type="entry name" value="PemK-like"/>
</dbReference>
<sequence length="115" mass="13433">MPYNQRDVVYLTDPVSSPKGQKITHPVLIISKNKSSGYENHYTGVMLSSTLHKDRYTFSCDDTMFEGSLKPNSQIRTYLIYSFHESDINMVCNKMKPFHFKLLLEEIKNTIFIFE</sequence>
<dbReference type="EMBL" id="WHPF01000014">
    <property type="protein sequence ID" value="NNV57373.1"/>
    <property type="molecule type" value="Genomic_DNA"/>
</dbReference>
<dbReference type="SUPFAM" id="SSF50118">
    <property type="entry name" value="Cell growth inhibitor/plasmid maintenance toxic component"/>
    <property type="match status" value="1"/>
</dbReference>
<evidence type="ECO:0000313" key="2">
    <source>
        <dbReference type="Proteomes" id="UP000598971"/>
    </source>
</evidence>
<evidence type="ECO:0008006" key="3">
    <source>
        <dbReference type="Google" id="ProtNLM"/>
    </source>
</evidence>
<dbReference type="GO" id="GO:0003677">
    <property type="term" value="F:DNA binding"/>
    <property type="evidence" value="ECO:0007669"/>
    <property type="project" value="InterPro"/>
</dbReference>
<keyword evidence="2" id="KW-1185">Reference proteome</keyword>